<reference evidence="1 2" key="1">
    <citation type="journal article" date="2015" name="Stand. Genomic Sci.">
        <title>Genomic Encyclopedia of Bacterial and Archaeal Type Strains, Phase III: the genomes of soil and plant-associated and newly described type strains.</title>
        <authorList>
            <person name="Whitman W.B."/>
            <person name="Woyke T."/>
            <person name="Klenk H.P."/>
            <person name="Zhou Y."/>
            <person name="Lilburn T.G."/>
            <person name="Beck B.J."/>
            <person name="De Vos P."/>
            <person name="Vandamme P."/>
            <person name="Eisen J.A."/>
            <person name="Garrity G."/>
            <person name="Hugenholtz P."/>
            <person name="Kyrpides N.C."/>
        </authorList>
    </citation>
    <scope>NUCLEOTIDE SEQUENCE [LARGE SCALE GENOMIC DNA]</scope>
    <source>
        <strain evidence="1 2">ASC-9842</strain>
    </source>
</reference>
<organism evidence="1 2">
    <name type="scientific">Cupriavidus agavae</name>
    <dbReference type="NCBI Taxonomy" id="1001822"/>
    <lineage>
        <taxon>Bacteria</taxon>
        <taxon>Pseudomonadati</taxon>
        <taxon>Pseudomonadota</taxon>
        <taxon>Betaproteobacteria</taxon>
        <taxon>Burkholderiales</taxon>
        <taxon>Burkholderiaceae</taxon>
        <taxon>Cupriavidus</taxon>
    </lineage>
</organism>
<protein>
    <submittedName>
        <fullName evidence="1">Uncharacterized protein</fullName>
    </submittedName>
</protein>
<keyword evidence="2" id="KW-1185">Reference proteome</keyword>
<evidence type="ECO:0000313" key="2">
    <source>
        <dbReference type="Proteomes" id="UP000291078"/>
    </source>
</evidence>
<accession>A0A4Q7S0D5</accession>
<name>A0A4Q7S0D5_9BURK</name>
<sequence>MVSQGSMVAHFSYTNYKSKTSFDYIRDPNVDFTETNGCAWQDRSKNG</sequence>
<evidence type="ECO:0000313" key="1">
    <source>
        <dbReference type="EMBL" id="RZT39601.1"/>
    </source>
</evidence>
<dbReference type="EMBL" id="SGXM01000002">
    <property type="protein sequence ID" value="RZT39601.1"/>
    <property type="molecule type" value="Genomic_DNA"/>
</dbReference>
<dbReference type="AlphaFoldDB" id="A0A4Q7S0D5"/>
<comment type="caution">
    <text evidence="1">The sequence shown here is derived from an EMBL/GenBank/DDBJ whole genome shotgun (WGS) entry which is preliminary data.</text>
</comment>
<dbReference type="Proteomes" id="UP000291078">
    <property type="component" value="Unassembled WGS sequence"/>
</dbReference>
<proteinExistence type="predicted"/>
<gene>
    <name evidence="1" type="ORF">EV147_2796</name>
</gene>